<gene>
    <name evidence="1" type="ORF">PS712_03556</name>
</gene>
<evidence type="ECO:0000313" key="2">
    <source>
        <dbReference type="Proteomes" id="UP000326018"/>
    </source>
</evidence>
<accession>A0A5E7D847</accession>
<dbReference type="AlphaFoldDB" id="A0A5E7D847"/>
<evidence type="ECO:0000313" key="1">
    <source>
        <dbReference type="EMBL" id="VVO12321.1"/>
    </source>
</evidence>
<reference evidence="1 2" key="1">
    <citation type="submission" date="2019-09" db="EMBL/GenBank/DDBJ databases">
        <authorList>
            <person name="Chandra G."/>
            <person name="Truman W A."/>
        </authorList>
    </citation>
    <scope>NUCLEOTIDE SEQUENCE [LARGE SCALE GENOMIC DNA]</scope>
    <source>
        <strain evidence="1">PS712</strain>
    </source>
</reference>
<protein>
    <submittedName>
        <fullName evidence="1">Uncharacterized protein</fullName>
    </submittedName>
</protein>
<dbReference type="EMBL" id="CABVIB010000018">
    <property type="protein sequence ID" value="VVO12321.1"/>
    <property type="molecule type" value="Genomic_DNA"/>
</dbReference>
<organism evidence="1 2">
    <name type="scientific">Pseudomonas fluorescens</name>
    <dbReference type="NCBI Taxonomy" id="294"/>
    <lineage>
        <taxon>Bacteria</taxon>
        <taxon>Pseudomonadati</taxon>
        <taxon>Pseudomonadota</taxon>
        <taxon>Gammaproteobacteria</taxon>
        <taxon>Pseudomonadales</taxon>
        <taxon>Pseudomonadaceae</taxon>
        <taxon>Pseudomonas</taxon>
    </lineage>
</organism>
<name>A0A5E7D847_PSEFL</name>
<proteinExistence type="predicted"/>
<sequence length="33" mass="3662">MGWTIRGVQTFIRFVQGSQIAIGGDSVMKYALM</sequence>
<dbReference type="Proteomes" id="UP000326018">
    <property type="component" value="Unassembled WGS sequence"/>
</dbReference>